<dbReference type="EMBL" id="JACHFL010000002">
    <property type="protein sequence ID" value="MBB5362051.1"/>
    <property type="molecule type" value="Genomic_DNA"/>
</dbReference>
<dbReference type="Proteomes" id="UP000552709">
    <property type="component" value="Unassembled WGS sequence"/>
</dbReference>
<organism evidence="1 2">
    <name type="scientific">Deinococcus humi</name>
    <dbReference type="NCBI Taxonomy" id="662880"/>
    <lineage>
        <taxon>Bacteria</taxon>
        <taxon>Thermotogati</taxon>
        <taxon>Deinococcota</taxon>
        <taxon>Deinococci</taxon>
        <taxon>Deinococcales</taxon>
        <taxon>Deinococcaceae</taxon>
        <taxon>Deinococcus</taxon>
    </lineage>
</organism>
<reference evidence="1 2" key="1">
    <citation type="submission" date="2020-08" db="EMBL/GenBank/DDBJ databases">
        <title>Genomic Encyclopedia of Type Strains, Phase IV (KMG-IV): sequencing the most valuable type-strain genomes for metagenomic binning, comparative biology and taxonomic classification.</title>
        <authorList>
            <person name="Goeker M."/>
        </authorList>
    </citation>
    <scope>NUCLEOTIDE SEQUENCE [LARGE SCALE GENOMIC DNA]</scope>
    <source>
        <strain evidence="1 2">DSM 27939</strain>
    </source>
</reference>
<sequence>MTGETTEKLTAAQELIQRFLPDSVLAVIGQELYAAYVGATAIMRENIDRSAFRETAPHLLRGMIETALKNLGQNLSGANCVTETNARKTSSHNELQIGNRLILSAARCNKRTGKSRPAGYRRAHSVQNSPFMYPELLEIPDVKAGAKLNGYLEHLPNLKKPDEVSILRIVFPTPDYLSEIAVIDLEPYFLAAMGNAKPAEATRSVPEIEEDHVLELVEVQKTE</sequence>
<accession>A0A7W8JUI9</accession>
<dbReference type="AlphaFoldDB" id="A0A7W8JUI9"/>
<comment type="caution">
    <text evidence="1">The sequence shown here is derived from an EMBL/GenBank/DDBJ whole genome shotgun (WGS) entry which is preliminary data.</text>
</comment>
<evidence type="ECO:0000313" key="2">
    <source>
        <dbReference type="Proteomes" id="UP000552709"/>
    </source>
</evidence>
<name>A0A7W8JUI9_9DEIO</name>
<dbReference type="RefSeq" id="WP_184128198.1">
    <property type="nucleotide sequence ID" value="NZ_JACHFL010000002.1"/>
</dbReference>
<evidence type="ECO:0000313" key="1">
    <source>
        <dbReference type="EMBL" id="MBB5362051.1"/>
    </source>
</evidence>
<keyword evidence="2" id="KW-1185">Reference proteome</keyword>
<protein>
    <submittedName>
        <fullName evidence="1">Uncharacterized protein</fullName>
    </submittedName>
</protein>
<proteinExistence type="predicted"/>
<gene>
    <name evidence="1" type="ORF">HNQ08_001136</name>
</gene>